<dbReference type="Proteomes" id="UP001597059">
    <property type="component" value="Unassembled WGS sequence"/>
</dbReference>
<dbReference type="InterPro" id="IPR000182">
    <property type="entry name" value="GNAT_dom"/>
</dbReference>
<dbReference type="Gene3D" id="3.40.630.30">
    <property type="match status" value="1"/>
</dbReference>
<keyword evidence="3" id="KW-1185">Reference proteome</keyword>
<protein>
    <submittedName>
        <fullName evidence="2">GNAT family N-acetyltransferase</fullName>
    </submittedName>
</protein>
<dbReference type="SUPFAM" id="SSF55729">
    <property type="entry name" value="Acyl-CoA N-acyltransferases (Nat)"/>
    <property type="match status" value="1"/>
</dbReference>
<accession>A0ABW4B5V8</accession>
<dbReference type="InterPro" id="IPR016181">
    <property type="entry name" value="Acyl_CoA_acyltransferase"/>
</dbReference>
<feature type="domain" description="N-acetyltransferase" evidence="1">
    <location>
        <begin position="2"/>
        <end position="139"/>
    </location>
</feature>
<evidence type="ECO:0000259" key="1">
    <source>
        <dbReference type="PROSITE" id="PS51186"/>
    </source>
</evidence>
<organism evidence="2 3">
    <name type="scientific">Rhodanobacter aciditrophus</name>
    <dbReference type="NCBI Taxonomy" id="1623218"/>
    <lineage>
        <taxon>Bacteria</taxon>
        <taxon>Pseudomonadati</taxon>
        <taxon>Pseudomonadota</taxon>
        <taxon>Gammaproteobacteria</taxon>
        <taxon>Lysobacterales</taxon>
        <taxon>Rhodanobacteraceae</taxon>
        <taxon>Rhodanobacter</taxon>
    </lineage>
</organism>
<dbReference type="RefSeq" id="WP_377369061.1">
    <property type="nucleotide sequence ID" value="NZ_JBHTMN010000017.1"/>
</dbReference>
<reference evidence="3" key="1">
    <citation type="journal article" date="2019" name="Int. J. Syst. Evol. Microbiol.">
        <title>The Global Catalogue of Microorganisms (GCM) 10K type strain sequencing project: providing services to taxonomists for standard genome sequencing and annotation.</title>
        <authorList>
            <consortium name="The Broad Institute Genomics Platform"/>
            <consortium name="The Broad Institute Genome Sequencing Center for Infectious Disease"/>
            <person name="Wu L."/>
            <person name="Ma J."/>
        </authorList>
    </citation>
    <scope>NUCLEOTIDE SEQUENCE [LARGE SCALE GENOMIC DNA]</scope>
    <source>
        <strain evidence="3">JCM 30774</strain>
    </source>
</reference>
<name>A0ABW4B5V8_9GAMM</name>
<dbReference type="PANTHER" id="PTHR13355">
    <property type="entry name" value="GLUCOSAMINE 6-PHOSPHATE N-ACETYLTRANSFERASE"/>
    <property type="match status" value="1"/>
</dbReference>
<dbReference type="Pfam" id="PF13673">
    <property type="entry name" value="Acetyltransf_10"/>
    <property type="match status" value="1"/>
</dbReference>
<dbReference type="EMBL" id="JBHTMN010000017">
    <property type="protein sequence ID" value="MFD1384641.1"/>
    <property type="molecule type" value="Genomic_DNA"/>
</dbReference>
<comment type="caution">
    <text evidence="2">The sequence shown here is derived from an EMBL/GenBank/DDBJ whole genome shotgun (WGS) entry which is preliminary data.</text>
</comment>
<dbReference type="PROSITE" id="PS51186">
    <property type="entry name" value="GNAT"/>
    <property type="match status" value="1"/>
</dbReference>
<dbReference type="CDD" id="cd04301">
    <property type="entry name" value="NAT_SF"/>
    <property type="match status" value="1"/>
</dbReference>
<proteinExistence type="predicted"/>
<evidence type="ECO:0000313" key="2">
    <source>
        <dbReference type="EMBL" id="MFD1384641.1"/>
    </source>
</evidence>
<sequence length="139" mass="15758">MMSVLTSDWQSSRDQLTFVRHQVFVIEHGIDEQDEWDDQDAVATHFVAFGTTAVPVGVCRLTEDGQIGRLAVLPSYRQQGYGKLLLRKAIQVARELSLDEVFLHAMVDVQPFYHAHGFESDGLIFMEAGKPHIKMTRKV</sequence>
<gene>
    <name evidence="2" type="ORF">ACFQ45_14820</name>
</gene>
<dbReference type="InterPro" id="IPR039143">
    <property type="entry name" value="GNPNAT1-like"/>
</dbReference>
<evidence type="ECO:0000313" key="3">
    <source>
        <dbReference type="Proteomes" id="UP001597059"/>
    </source>
</evidence>